<dbReference type="PROSITE" id="PS51387">
    <property type="entry name" value="FAD_PCMH"/>
    <property type="match status" value="1"/>
</dbReference>
<evidence type="ECO:0000256" key="3">
    <source>
        <dbReference type="ARBA" id="ARBA00022827"/>
    </source>
</evidence>
<dbReference type="Gene3D" id="3.40.462.20">
    <property type="match status" value="1"/>
</dbReference>
<keyword evidence="4" id="KW-0560">Oxidoreductase</keyword>
<evidence type="ECO:0000256" key="2">
    <source>
        <dbReference type="ARBA" id="ARBA00022630"/>
    </source>
</evidence>
<feature type="signal peptide" evidence="5">
    <location>
        <begin position="1"/>
        <end position="18"/>
    </location>
</feature>
<feature type="chain" id="PRO_5040358908" description="FAD-binding PCMH-type domain-containing protein" evidence="5">
    <location>
        <begin position="19"/>
        <end position="551"/>
    </location>
</feature>
<dbReference type="Pfam" id="PF01565">
    <property type="entry name" value="FAD_binding_4"/>
    <property type="match status" value="1"/>
</dbReference>
<dbReference type="Proteomes" id="UP000745764">
    <property type="component" value="Unassembled WGS sequence"/>
</dbReference>
<keyword evidence="2" id="KW-0285">Flavoprotein</keyword>
<dbReference type="OrthoDB" id="2151789at2759"/>
<evidence type="ECO:0000313" key="8">
    <source>
        <dbReference type="Proteomes" id="UP000745764"/>
    </source>
</evidence>
<accession>A0A9N8PTH1</accession>
<dbReference type="Pfam" id="PF08031">
    <property type="entry name" value="BBE"/>
    <property type="match status" value="1"/>
</dbReference>
<reference evidence="7" key="1">
    <citation type="submission" date="2020-06" db="EMBL/GenBank/DDBJ databases">
        <authorList>
            <person name="Onetto C."/>
        </authorList>
    </citation>
    <scope>NUCLEOTIDE SEQUENCE</scope>
</reference>
<dbReference type="InterPro" id="IPR012951">
    <property type="entry name" value="BBE"/>
</dbReference>
<dbReference type="InterPro" id="IPR006094">
    <property type="entry name" value="Oxid_FAD_bind_N"/>
</dbReference>
<dbReference type="PANTHER" id="PTHR42973">
    <property type="entry name" value="BINDING OXIDOREDUCTASE, PUTATIVE (AFU_ORTHOLOGUE AFUA_1G17690)-RELATED"/>
    <property type="match status" value="1"/>
</dbReference>
<dbReference type="AlphaFoldDB" id="A0A9N8PTH1"/>
<keyword evidence="5" id="KW-0732">Signal</keyword>
<dbReference type="PANTHER" id="PTHR42973:SF54">
    <property type="entry name" value="FAD-BINDING PCMH-TYPE DOMAIN-CONTAINING PROTEIN"/>
    <property type="match status" value="1"/>
</dbReference>
<dbReference type="GO" id="GO:0016491">
    <property type="term" value="F:oxidoreductase activity"/>
    <property type="evidence" value="ECO:0007669"/>
    <property type="project" value="UniProtKB-KW"/>
</dbReference>
<evidence type="ECO:0000256" key="1">
    <source>
        <dbReference type="ARBA" id="ARBA00005466"/>
    </source>
</evidence>
<evidence type="ECO:0000256" key="5">
    <source>
        <dbReference type="SAM" id="SignalP"/>
    </source>
</evidence>
<gene>
    <name evidence="7" type="ORF">AWRI4620_LOCUS6399</name>
</gene>
<dbReference type="GO" id="GO:0071949">
    <property type="term" value="F:FAD binding"/>
    <property type="evidence" value="ECO:0007669"/>
    <property type="project" value="InterPro"/>
</dbReference>
<dbReference type="Gene3D" id="3.30.465.10">
    <property type="match status" value="1"/>
</dbReference>
<dbReference type="InterPro" id="IPR016167">
    <property type="entry name" value="FAD-bd_PCMH_sub1"/>
</dbReference>
<comment type="similarity">
    <text evidence="1">Belongs to the oxygen-dependent FAD-linked oxidoreductase family.</text>
</comment>
<feature type="domain" description="FAD-binding PCMH-type" evidence="6">
    <location>
        <begin position="64"/>
        <end position="244"/>
    </location>
</feature>
<dbReference type="EMBL" id="CAINUL010000014">
    <property type="protein sequence ID" value="CAD0112144.1"/>
    <property type="molecule type" value="Genomic_DNA"/>
</dbReference>
<dbReference type="InterPro" id="IPR050416">
    <property type="entry name" value="FAD-linked_Oxidoreductase"/>
</dbReference>
<comment type="caution">
    <text evidence="7">The sequence shown here is derived from an EMBL/GenBank/DDBJ whole genome shotgun (WGS) entry which is preliminary data.</text>
</comment>
<keyword evidence="8" id="KW-1185">Reference proteome</keyword>
<dbReference type="InterPro" id="IPR016166">
    <property type="entry name" value="FAD-bd_PCMH"/>
</dbReference>
<evidence type="ECO:0000313" key="7">
    <source>
        <dbReference type="EMBL" id="CAD0112144.1"/>
    </source>
</evidence>
<dbReference type="Gene3D" id="3.30.43.10">
    <property type="entry name" value="Uridine Diphospho-n-acetylenolpyruvylglucosamine Reductase, domain 2"/>
    <property type="match status" value="1"/>
</dbReference>
<protein>
    <recommendedName>
        <fullName evidence="6">FAD-binding PCMH-type domain-containing protein</fullName>
    </recommendedName>
</protein>
<organism evidence="7 8">
    <name type="scientific">Aureobasidium uvarum</name>
    <dbReference type="NCBI Taxonomy" id="2773716"/>
    <lineage>
        <taxon>Eukaryota</taxon>
        <taxon>Fungi</taxon>
        <taxon>Dikarya</taxon>
        <taxon>Ascomycota</taxon>
        <taxon>Pezizomycotina</taxon>
        <taxon>Dothideomycetes</taxon>
        <taxon>Dothideomycetidae</taxon>
        <taxon>Dothideales</taxon>
        <taxon>Saccotheciaceae</taxon>
        <taxon>Aureobasidium</taxon>
    </lineage>
</organism>
<dbReference type="InterPro" id="IPR016169">
    <property type="entry name" value="FAD-bd_PCMH_sub2"/>
</dbReference>
<evidence type="ECO:0000256" key="4">
    <source>
        <dbReference type="ARBA" id="ARBA00023002"/>
    </source>
</evidence>
<dbReference type="SUPFAM" id="SSF56176">
    <property type="entry name" value="FAD-binding/transporter-associated domain-like"/>
    <property type="match status" value="1"/>
</dbReference>
<keyword evidence="3" id="KW-0274">FAD</keyword>
<dbReference type="InterPro" id="IPR036318">
    <property type="entry name" value="FAD-bd_PCMH-like_sf"/>
</dbReference>
<sequence>MHSFFSGMLLFATSPAYAFVQGDCIKHDFALTRLALQLSPGAAILCRYSPLQQHNAHRYWGEQYGKNATLVVSPHTRKDVSFAVQAASSSKLGRDLAFVGGGHGQTNASSTSGFLIDLSWMNSTRILHNVTLGDARVSTAIAYQGGATWKQVMDCTNGTGFTAVGARVGDVGVGGFSTGGGIGFLAGAYGYAIDRLRAMEVVLMSGEIVLATKTNKYSDLFWALQGGGGQFGIVTTFYQEAVPEPVSSEFGIWTVARESWERARLNTMQFFDSNDDPFSLMYYSLGYYPEHLTPGDLITTMVIVGIRFGAPHNQSPSPLTAYKNKTDGTIPTAKPTEQKTFNQTFSALLDGLVLKQSSFYKVPYGQATELSTPFFPYGYRRGFWGPQTSKVTAAYLATASHSMETYINESLVRGQIPATAVWVLQYMYPFQNGHAPISDTDTAWPHSLSAHQTLFSPAWTDAADDAFVIHNNDVLNNITYHHQASIGPFVADYPNYISPKAAGERVWGGNVKRLVQVKGKYDPQCRIHQGRVFASEVCVEKGWANVFEGKG</sequence>
<evidence type="ECO:0000259" key="6">
    <source>
        <dbReference type="PROSITE" id="PS51387"/>
    </source>
</evidence>
<name>A0A9N8PTH1_9PEZI</name>
<proteinExistence type="inferred from homology"/>